<dbReference type="EMBL" id="ARZX01000013">
    <property type="protein sequence ID" value="EWH13178.1"/>
    <property type="molecule type" value="Genomic_DNA"/>
</dbReference>
<dbReference type="PROSITE" id="PS00143">
    <property type="entry name" value="INSULINASE"/>
    <property type="match status" value="1"/>
</dbReference>
<evidence type="ECO:0000313" key="12">
    <source>
        <dbReference type="EMBL" id="EWH13178.1"/>
    </source>
</evidence>
<proteinExistence type="inferred from homology"/>
<keyword evidence="3" id="KW-0645">Protease</keyword>
<dbReference type="InterPro" id="IPR001431">
    <property type="entry name" value="Pept_M16_Zn_BS"/>
</dbReference>
<dbReference type="Pfam" id="PF05193">
    <property type="entry name" value="Peptidase_M16_C"/>
    <property type="match status" value="2"/>
</dbReference>
<evidence type="ECO:0000256" key="9">
    <source>
        <dbReference type="SAM" id="SignalP"/>
    </source>
</evidence>
<feature type="domain" description="Peptidase M16 C-terminal" evidence="11">
    <location>
        <begin position="688"/>
        <end position="867"/>
    </location>
</feature>
<evidence type="ECO:0000259" key="11">
    <source>
        <dbReference type="Pfam" id="PF05193"/>
    </source>
</evidence>
<evidence type="ECO:0000256" key="6">
    <source>
        <dbReference type="ARBA" id="ARBA00022833"/>
    </source>
</evidence>
<dbReference type="PANTHER" id="PTHR43690">
    <property type="entry name" value="NARDILYSIN"/>
    <property type="match status" value="1"/>
</dbReference>
<feature type="domain" description="Peptidase M16 C-terminal" evidence="11">
    <location>
        <begin position="210"/>
        <end position="389"/>
    </location>
</feature>
<dbReference type="PANTHER" id="PTHR43690:SF34">
    <property type="entry name" value="ZINC PROTEASE PQQL-LIKE"/>
    <property type="match status" value="1"/>
</dbReference>
<dbReference type="SUPFAM" id="SSF63411">
    <property type="entry name" value="LuxS/MPP-like metallohydrolase"/>
    <property type="match status" value="4"/>
</dbReference>
<keyword evidence="5" id="KW-0378">Hydrolase</keyword>
<keyword evidence="6" id="KW-0862">Zinc</keyword>
<evidence type="ECO:0000256" key="2">
    <source>
        <dbReference type="ARBA" id="ARBA00007261"/>
    </source>
</evidence>
<keyword evidence="7" id="KW-0482">Metalloprotease</keyword>
<evidence type="ECO:0000256" key="3">
    <source>
        <dbReference type="ARBA" id="ARBA00022670"/>
    </source>
</evidence>
<dbReference type="Gene3D" id="3.30.830.10">
    <property type="entry name" value="Metalloenzyme, LuxS/M16 peptidase-like"/>
    <property type="match status" value="4"/>
</dbReference>
<evidence type="ECO:0000256" key="5">
    <source>
        <dbReference type="ARBA" id="ARBA00022801"/>
    </source>
</evidence>
<dbReference type="InterPro" id="IPR011249">
    <property type="entry name" value="Metalloenz_LuxS/M16"/>
</dbReference>
<feature type="chain" id="PRO_5045671254" evidence="9">
    <location>
        <begin position="22"/>
        <end position="938"/>
    </location>
</feature>
<keyword evidence="4" id="KW-0479">Metal-binding</keyword>
<evidence type="ECO:0000256" key="7">
    <source>
        <dbReference type="ARBA" id="ARBA00023049"/>
    </source>
</evidence>
<dbReference type="Pfam" id="PF00675">
    <property type="entry name" value="Peptidase_M16"/>
    <property type="match status" value="1"/>
</dbReference>
<dbReference type="Proteomes" id="UP000019275">
    <property type="component" value="Unassembled WGS sequence"/>
</dbReference>
<keyword evidence="9" id="KW-0732">Signal</keyword>
<evidence type="ECO:0000313" key="13">
    <source>
        <dbReference type="Proteomes" id="UP000019275"/>
    </source>
</evidence>
<keyword evidence="13" id="KW-1185">Reference proteome</keyword>
<evidence type="ECO:0000259" key="10">
    <source>
        <dbReference type="Pfam" id="PF00675"/>
    </source>
</evidence>
<dbReference type="InterPro" id="IPR011765">
    <property type="entry name" value="Pept_M16_N"/>
</dbReference>
<sequence length="938" mass="107044">MKKTVSTIFTFLFLSFCALSAQQKINLKEPIPTDPSVRIGVLKNGLKYYIKHNTKPENKADLRLVLNAGSILEDEDQLGLAHFIEHMAFNGTKNFEKNKLIDHLQNLGIEFGADLNAHTSFDETVYKLAVPTDNKEAFDVSIQILRDWADGITFSNEEIDNERGVVAEELRSRSGAGSRMYYKSLPVLTNNSRYANRSPIGTLDVIMNSDYDALKRFYRDWYRPSLMAIIIVGDFNVDEVEDKIKSTFKSLKAPINGRERIYYKIPSNKGVKISIQKDKEARGASVAIYYKRKKDNEVTLADLKEDLIQKLYSGMLRQRLSEVPLSGNAPFLSATAGIGKFLGDVDSYYLKANLKEKQIQEGLEHLLLESQRVNKHGFTVTELKRYKIKLLSNISTIVKERGKISSKFYLEQYIDNFTDNVSIPSEAFLYKFYKDAFLDITVDDVNKISDKWITEDNISIVINAPEKEGLVLPNEDEVLSIFKNSKEQSVAPYVDTLEDVVLFNKTPKKGQIVKTEYNKDLNVTIWKLSNGVTVYAKPTKLQNDMITMNGFRPGGSSTSSAEDYISARNSADIIASSGVNGISEINLNKLNIGKTVTVRPRINFYDELFSGKSSSSDLETMLQLTYLYFTSPNKDNNVFKSKKDRMLALYKDQDVNPDAYFEKKKAQIMSQNHLRGTPFTEEQLQKGLSLDKVYNFYNDRFKNANEFNFVFVGSFNLDKLKDFVTQYLGSLPSNINKSSDWVDFGLRRPKGIIKKTFYKGLEQKAKVDINFTGTLDFSIDKQKRIMLLGKLLKIKLTQELREKMSGVYGVQVSGFATDKPYSWYRLSVRFTCAPENVDKLKAKVYEEINKIKKNGASELDLNKIKEAEIANNTSNIKYNSYWAYKIKSAVENNLDMSDILNFNEEINKLKSNEFKNMANTYFNESNLVELILMPQKEK</sequence>
<accession>A0ABN0RMP7</accession>
<name>A0ABN0RMP7_9FLAO</name>
<feature type="signal peptide" evidence="9">
    <location>
        <begin position="1"/>
        <end position="21"/>
    </location>
</feature>
<evidence type="ECO:0000256" key="1">
    <source>
        <dbReference type="ARBA" id="ARBA00001947"/>
    </source>
</evidence>
<comment type="similarity">
    <text evidence="2 8">Belongs to the peptidase M16 family.</text>
</comment>
<gene>
    <name evidence="12" type="ORF">KLA_10578</name>
</gene>
<organism evidence="12 13">
    <name type="scientific">Cellulophaga geojensis KL-A</name>
    <dbReference type="NCBI Taxonomy" id="1328323"/>
    <lineage>
        <taxon>Bacteria</taxon>
        <taxon>Pseudomonadati</taxon>
        <taxon>Bacteroidota</taxon>
        <taxon>Flavobacteriia</taxon>
        <taxon>Flavobacteriales</taxon>
        <taxon>Flavobacteriaceae</taxon>
        <taxon>Cellulophaga</taxon>
    </lineage>
</organism>
<dbReference type="InterPro" id="IPR050626">
    <property type="entry name" value="Peptidase_M16"/>
</dbReference>
<comment type="cofactor">
    <cofactor evidence="1">
        <name>Zn(2+)</name>
        <dbReference type="ChEBI" id="CHEBI:29105"/>
    </cofactor>
</comment>
<evidence type="ECO:0000256" key="4">
    <source>
        <dbReference type="ARBA" id="ARBA00022723"/>
    </source>
</evidence>
<comment type="caution">
    <text evidence="12">The sequence shown here is derived from an EMBL/GenBank/DDBJ whole genome shotgun (WGS) entry which is preliminary data.</text>
</comment>
<reference evidence="12 13" key="1">
    <citation type="journal article" date="2014" name="Genome Announc.">
        <title>Draft Genome Sequence of the Carrageenan-Degrading Bacterium Cellulophaga sp. Strain KL-A, Isolated from Decaying Marine Algae.</title>
        <authorList>
            <person name="Shan D."/>
            <person name="Ying J."/>
            <person name="Li X."/>
            <person name="Gao Z."/>
            <person name="Wei G."/>
            <person name="Shao Z."/>
        </authorList>
    </citation>
    <scope>NUCLEOTIDE SEQUENCE [LARGE SCALE GENOMIC DNA]</scope>
    <source>
        <strain evidence="12 13">KL-A</strain>
    </source>
</reference>
<protein>
    <submittedName>
        <fullName evidence="12">Peptidase M16 domain-containing protein</fullName>
    </submittedName>
</protein>
<evidence type="ECO:0000256" key="8">
    <source>
        <dbReference type="RuleBase" id="RU004447"/>
    </source>
</evidence>
<dbReference type="InterPro" id="IPR007863">
    <property type="entry name" value="Peptidase_M16_C"/>
</dbReference>
<feature type="domain" description="Peptidase M16 N-terminal" evidence="10">
    <location>
        <begin position="52"/>
        <end position="171"/>
    </location>
</feature>
<dbReference type="RefSeq" id="WP_034645727.1">
    <property type="nucleotide sequence ID" value="NZ_ARZX01000013.1"/>
</dbReference>